<keyword evidence="4" id="KW-1185">Reference proteome</keyword>
<dbReference type="PRINTS" id="PR01438">
    <property type="entry name" value="UNVRSLSTRESS"/>
</dbReference>
<comment type="similarity">
    <text evidence="1">Belongs to the universal stress protein A family.</text>
</comment>
<dbReference type="PANTHER" id="PTHR46268">
    <property type="entry name" value="STRESS RESPONSE PROTEIN NHAX"/>
    <property type="match status" value="1"/>
</dbReference>
<dbReference type="InterPro" id="IPR006016">
    <property type="entry name" value="UspA"/>
</dbReference>
<evidence type="ECO:0000259" key="2">
    <source>
        <dbReference type="Pfam" id="PF00582"/>
    </source>
</evidence>
<dbReference type="InterPro" id="IPR006015">
    <property type="entry name" value="Universal_stress_UspA"/>
</dbReference>
<dbReference type="Proteomes" id="UP000069935">
    <property type="component" value="Chromosome 2"/>
</dbReference>
<sequence>MNSVLTLIDGSVYTPSVCDHAAWAATRLSAPVDLVHALGRRPGAGTPADFTGSLDIDARDTLLNELADLDAQAAKLAHRRGRLILDAAKARLLEAGAGDATLRLRNGDVVETVEELEADARLIVIGKRGEAADFAKLHLGSNLERVVRASHKPVLVASRAFKPIRHVLLAFDGGPSATKAVEAIAGSPLLRGLECRLLMVGAETDEVRQRLDAAAERLRLAGFMVEAGIEGGLPDDTIARAAERSGSDLLVMGAYGHSRIRSLIIGSTTTTMIRSCRIPLLLIH</sequence>
<dbReference type="SUPFAM" id="SSF52402">
    <property type="entry name" value="Adenine nucleotide alpha hydrolases-like"/>
    <property type="match status" value="2"/>
</dbReference>
<proteinExistence type="inferred from homology"/>
<dbReference type="RefSeq" id="WP_045582942.1">
    <property type="nucleotide sequence ID" value="NZ_CP012402.1"/>
</dbReference>
<evidence type="ECO:0000256" key="1">
    <source>
        <dbReference type="ARBA" id="ARBA00008791"/>
    </source>
</evidence>
<dbReference type="EMBL" id="CP012402">
    <property type="protein sequence ID" value="ALG72836.1"/>
    <property type="molecule type" value="Genomic_DNA"/>
</dbReference>
<reference evidence="4" key="1">
    <citation type="submission" date="2015-08" db="EMBL/GenBank/DDBJ databases">
        <title>Complete Genome Sequence of Azospirillum thiophilum BV-S.</title>
        <authorList>
            <person name="Fomenkov A."/>
            <person name="Vincze T."/>
            <person name="Grabovich M."/>
            <person name="Dubinina G."/>
            <person name="Orlova M."/>
            <person name="Belousova E."/>
            <person name="Roberts R.J."/>
        </authorList>
    </citation>
    <scope>NUCLEOTIDE SEQUENCE [LARGE SCALE GENOMIC DNA]</scope>
    <source>
        <strain evidence="4">BV-S</strain>
    </source>
</reference>
<gene>
    <name evidence="3" type="ORF">AL072_17835</name>
</gene>
<dbReference type="PANTHER" id="PTHR46268:SF15">
    <property type="entry name" value="UNIVERSAL STRESS PROTEIN HP_0031"/>
    <property type="match status" value="1"/>
</dbReference>
<reference evidence="3 4" key="2">
    <citation type="journal article" date="2016" name="Genome Announc.">
        <title>Complete Genome Sequence of a Strain of Azospirillum thiophilum Isolated from a Sulfide Spring.</title>
        <authorList>
            <person name="Fomenkov A."/>
            <person name="Vincze T."/>
            <person name="Grabovich M."/>
            <person name="Anton B.P."/>
            <person name="Dubinina G."/>
            <person name="Orlova M."/>
            <person name="Belousova E."/>
            <person name="Roberts R.J."/>
        </authorList>
    </citation>
    <scope>NUCLEOTIDE SEQUENCE [LARGE SCALE GENOMIC DNA]</scope>
    <source>
        <strain evidence="3 4">BV-S</strain>
    </source>
</reference>
<name>A0AAC9EXZ8_9PROT</name>
<dbReference type="Gene3D" id="3.40.50.12370">
    <property type="match status" value="1"/>
</dbReference>
<dbReference type="CDD" id="cd00293">
    <property type="entry name" value="USP-like"/>
    <property type="match status" value="2"/>
</dbReference>
<organism evidence="3 4">
    <name type="scientific">Azospirillum thiophilum</name>
    <dbReference type="NCBI Taxonomy" id="528244"/>
    <lineage>
        <taxon>Bacteria</taxon>
        <taxon>Pseudomonadati</taxon>
        <taxon>Pseudomonadota</taxon>
        <taxon>Alphaproteobacteria</taxon>
        <taxon>Rhodospirillales</taxon>
        <taxon>Azospirillaceae</taxon>
        <taxon>Azospirillum</taxon>
    </lineage>
</organism>
<protein>
    <submittedName>
        <fullName evidence="3">Universal stress protein UspA</fullName>
    </submittedName>
</protein>
<feature type="domain" description="UspA" evidence="2">
    <location>
        <begin position="3"/>
        <end position="156"/>
    </location>
</feature>
<feature type="domain" description="UspA" evidence="2">
    <location>
        <begin position="206"/>
        <end position="284"/>
    </location>
</feature>
<evidence type="ECO:0000313" key="4">
    <source>
        <dbReference type="Proteomes" id="UP000069935"/>
    </source>
</evidence>
<dbReference type="Pfam" id="PF00582">
    <property type="entry name" value="Usp"/>
    <property type="match status" value="2"/>
</dbReference>
<dbReference type="AlphaFoldDB" id="A0AAC9EXZ8"/>
<accession>A0AAC9EXZ8</accession>
<evidence type="ECO:0000313" key="3">
    <source>
        <dbReference type="EMBL" id="ALG72836.1"/>
    </source>
</evidence>
<dbReference type="KEGG" id="ati:AL072_17835"/>